<dbReference type="InterPro" id="IPR004183">
    <property type="entry name" value="Xdiol_dOase_suB"/>
</dbReference>
<accession>A0A7R9V1G5</accession>
<dbReference type="Gene3D" id="3.40.830.10">
    <property type="entry name" value="LigB-like"/>
    <property type="match status" value="1"/>
</dbReference>
<dbReference type="EMBL" id="JAGTXO010000024">
    <property type="protein sequence ID" value="KAG8461634.1"/>
    <property type="molecule type" value="Genomic_DNA"/>
</dbReference>
<dbReference type="PANTHER" id="PTHR30096">
    <property type="entry name" value="4,5-DOPA DIOXYGENASE EXTRADIOL-LIKE PROTEIN"/>
    <property type="match status" value="1"/>
</dbReference>
<evidence type="ECO:0000313" key="7">
    <source>
        <dbReference type="EMBL" id="CAD8279754.1"/>
    </source>
</evidence>
<dbReference type="Proteomes" id="UP000751190">
    <property type="component" value="Unassembled WGS sequence"/>
</dbReference>
<dbReference type="GO" id="GO:0008270">
    <property type="term" value="F:zinc ion binding"/>
    <property type="evidence" value="ECO:0007669"/>
    <property type="project" value="InterPro"/>
</dbReference>
<dbReference type="SUPFAM" id="SSF53213">
    <property type="entry name" value="LigB-like"/>
    <property type="match status" value="1"/>
</dbReference>
<dbReference type="GO" id="GO:0016702">
    <property type="term" value="F:oxidoreductase activity, acting on single donors with incorporation of molecular oxygen, incorporation of two atoms of oxygen"/>
    <property type="evidence" value="ECO:0007669"/>
    <property type="project" value="UniProtKB-ARBA"/>
</dbReference>
<dbReference type="CDD" id="cd07363">
    <property type="entry name" value="45_DOPA_Dioxygenase"/>
    <property type="match status" value="1"/>
</dbReference>
<dbReference type="OrthoDB" id="7396853at2759"/>
<comment type="similarity">
    <text evidence="2">Belongs to the DODA-type extradiol aromatic ring-opening dioxygenase family.</text>
</comment>
<evidence type="ECO:0000256" key="1">
    <source>
        <dbReference type="ARBA" id="ARBA00001947"/>
    </source>
</evidence>
<name>A0A7R9V1G5_DIALT</name>
<organism evidence="7">
    <name type="scientific">Diacronema lutheri</name>
    <name type="common">Unicellular marine alga</name>
    <name type="synonym">Monochrysis lutheri</name>
    <dbReference type="NCBI Taxonomy" id="2081491"/>
    <lineage>
        <taxon>Eukaryota</taxon>
        <taxon>Haptista</taxon>
        <taxon>Haptophyta</taxon>
        <taxon>Pavlovophyceae</taxon>
        <taxon>Pavlovales</taxon>
        <taxon>Pavlovaceae</taxon>
        <taxon>Diacronema</taxon>
    </lineage>
</organism>
<evidence type="ECO:0000256" key="4">
    <source>
        <dbReference type="ARBA" id="ARBA00022833"/>
    </source>
</evidence>
<comment type="cofactor">
    <cofactor evidence="1">
        <name>Zn(2+)</name>
        <dbReference type="ChEBI" id="CHEBI:29105"/>
    </cofactor>
</comment>
<dbReference type="InterPro" id="IPR014436">
    <property type="entry name" value="Extradiol_dOase_DODA"/>
</dbReference>
<dbReference type="PANTHER" id="PTHR30096:SF0">
    <property type="entry name" value="4,5-DOPA DIOXYGENASE EXTRADIOL-LIKE PROTEIN"/>
    <property type="match status" value="1"/>
</dbReference>
<protein>
    <recommendedName>
        <fullName evidence="6">Extradiol ring-cleavage dioxygenase class III enzyme subunit B domain-containing protein</fullName>
    </recommendedName>
</protein>
<reference evidence="7" key="1">
    <citation type="submission" date="2021-01" db="EMBL/GenBank/DDBJ databases">
        <authorList>
            <person name="Corre E."/>
            <person name="Pelletier E."/>
            <person name="Niang G."/>
            <person name="Scheremetjew M."/>
            <person name="Finn R."/>
            <person name="Kale V."/>
            <person name="Holt S."/>
            <person name="Cochrane G."/>
            <person name="Meng A."/>
            <person name="Brown T."/>
            <person name="Cohen L."/>
        </authorList>
    </citation>
    <scope>NUCLEOTIDE SEQUENCE</scope>
    <source>
        <strain evidence="7">RCC1537</strain>
    </source>
</reference>
<evidence type="ECO:0000313" key="9">
    <source>
        <dbReference type="Proteomes" id="UP000751190"/>
    </source>
</evidence>
<dbReference type="EMBL" id="HBEB01021578">
    <property type="protein sequence ID" value="CAD8279754.1"/>
    <property type="molecule type" value="Transcribed_RNA"/>
</dbReference>
<keyword evidence="5" id="KW-0560">Oxidoreductase</keyword>
<dbReference type="Pfam" id="PF02900">
    <property type="entry name" value="LigB"/>
    <property type="match status" value="1"/>
</dbReference>
<evidence type="ECO:0000256" key="2">
    <source>
        <dbReference type="ARBA" id="ARBA00007581"/>
    </source>
</evidence>
<evidence type="ECO:0000313" key="8">
    <source>
        <dbReference type="EMBL" id="KAG8461634.1"/>
    </source>
</evidence>
<keyword evidence="3" id="KW-0479">Metal-binding</keyword>
<gene>
    <name evidence="8" type="ORF">KFE25_001252</name>
    <name evidence="7" type="ORF">PLUT1463_LOCUS14074</name>
</gene>
<keyword evidence="9" id="KW-1185">Reference proteome</keyword>
<evidence type="ECO:0000256" key="3">
    <source>
        <dbReference type="ARBA" id="ARBA00022723"/>
    </source>
</evidence>
<proteinExistence type="inferred from homology"/>
<dbReference type="PIRSF" id="PIRSF006157">
    <property type="entry name" value="Doxgns_DODA"/>
    <property type="match status" value="1"/>
</dbReference>
<evidence type="ECO:0000259" key="6">
    <source>
        <dbReference type="Pfam" id="PF02900"/>
    </source>
</evidence>
<dbReference type="GO" id="GO:0008198">
    <property type="term" value="F:ferrous iron binding"/>
    <property type="evidence" value="ECO:0007669"/>
    <property type="project" value="InterPro"/>
</dbReference>
<feature type="domain" description="Extradiol ring-cleavage dioxygenase class III enzyme subunit B" evidence="6">
    <location>
        <begin position="12"/>
        <end position="248"/>
    </location>
</feature>
<evidence type="ECO:0000256" key="5">
    <source>
        <dbReference type="ARBA" id="ARBA00023002"/>
    </source>
</evidence>
<reference evidence="8" key="2">
    <citation type="submission" date="2021-05" db="EMBL/GenBank/DDBJ databases">
        <title>The genome of the haptophyte Pavlova lutheri (Diacronema luteri, Pavlovales) - a model for lipid biosynthesis in eukaryotic algae.</title>
        <authorList>
            <person name="Hulatt C.J."/>
            <person name="Posewitz M.C."/>
        </authorList>
    </citation>
    <scope>NUCLEOTIDE SEQUENCE</scope>
    <source>
        <strain evidence="8">NIVA-4/92</strain>
    </source>
</reference>
<dbReference type="OMA" id="SVIDGFW"/>
<sequence length="276" mass="29512">MLQDVLVLPHGGGPMAMLGEPSHKGLTDWLATVPATLPRPPTAVLVISAHWEATEPTVLSSAAPELLFDYFGFPQSAYELAYPARGAPLLAEQLQQRLRDAGFVGAAQDVRRGYDHGVFIPLLFMFPRADVPVLQLSLLASLDAREHLRLGRAIAPLRAQGVLIVGSGMHSFHNMRGFRGAHGSDPIDASRDFDAWIVTAVTAVSPAERERLLGSWEALAPRARDVHPREEHLLPLLVCAGAAGESVGVRVLATVLMGTQASALAFRDGQCASGKA</sequence>
<keyword evidence="4" id="KW-0862">Zinc</keyword>
<dbReference type="AlphaFoldDB" id="A0A7R9V1G5"/>